<dbReference type="InterPro" id="IPR008757">
    <property type="entry name" value="Peptidase_M6-like_domain"/>
</dbReference>
<feature type="domain" description="Immune inhibitor A-like metallopeptidase VEG" evidence="2">
    <location>
        <begin position="695"/>
        <end position="784"/>
    </location>
</feature>
<comment type="caution">
    <text evidence="3">The sequence shown here is derived from an EMBL/GenBank/DDBJ whole genome shotgun (WGS) entry which is preliminary data.</text>
</comment>
<dbReference type="InterPro" id="IPR048665">
    <property type="entry name" value="InhA-like_VEG"/>
</dbReference>
<sequence length="938" mass="101340">MRAHPGALCMVSGEPGREGISLSKRIRRLAAIVPALGLAAGGLAAAGAAAAPTASYQPSASDHYINYAPPRVQGDFTTTEEKVPPKGAKRTAALAAAIDHKFAAGNPVAARVLAQHEKQAIRTGKNPFDFIYKKAKTTRTAKLLTLLVEFNDQANDDFSGWSHPKTTDDVNDCVTEPAGTKLNGPLHNNIPNPATAGGGGKDNNSMWVADFNTAHYNNMLYTSKGITTRVRPDLKDPRDGKKGIDISGSTMKNMYEELSKGAYTVTGQAVGWLKVPHSEAWYGAGKCGTYPQDMTGHPDNPRGAAQLAVDAVDTLVKSNPSFPWADYDVEDVSDADGDGNFDEPDGVIDHLVLIHAGEDKSGGGGNEGTFALWAHSSDVAGGYTIPGTNKKISNYILQPEDSGVGVFAHEYGHDLGLPDLYDTSGAGDSDVDFWDLMSSGSHSGPIFQSLPTHMSLWDKWVLGWANPKIIEPGAAKQLAVIGQASRTPKGTEDGVRINLPDKLNIMSTPHSGSNMWWSNSDQNWADQKLVRTVAVPAGSDVKFRWWSDWGIEADWDFGFFEVSADGGATWAEQKIFDEDGTLVSTGDDYTDPNGRLKDYGNKKYGLTGESDGWHHLYADLAPFAGKTVQIRFRYNTDAASVERGWFNDDFSVTNGATAVWTDDVEGGANGWTTVKGTFTDSTGAGWIIHSGRVQAAQYYLAEWRNFDGFDEGLKYAYDTTWLRDGAWKVEKVAYNAPGLLVWYRDTSQGDNNVSDTTFDLPSVGPKGQLLLVDSHFEPLRRTGEAAAHDPSTLKNLPSRPQSSNAAFNFAGTYPFKECVEGEPFTEYCTSFGKQSAVKEFTDAKGWYPGLELRNGSLYYRHRDASVVIPSKDNQPYSTRIVNPDGTPVTDLYGTDIGGAILGSGNPGDEGKQLGVQIKLVSPLPLNMGAIVQITPAKK</sequence>
<dbReference type="Pfam" id="PF05547">
    <property type="entry name" value="Peptidase_M6"/>
    <property type="match status" value="1"/>
</dbReference>
<dbReference type="Proteomes" id="UP000651728">
    <property type="component" value="Unassembled WGS sequence"/>
</dbReference>
<accession>A0ABQ4FI31</accession>
<keyword evidence="4" id="KW-1185">Reference proteome</keyword>
<dbReference type="Pfam" id="PF20773">
    <property type="entry name" value="InhA-like_MAM"/>
    <property type="match status" value="1"/>
</dbReference>
<evidence type="ECO:0000313" key="4">
    <source>
        <dbReference type="Proteomes" id="UP000651728"/>
    </source>
</evidence>
<evidence type="ECO:0000259" key="2">
    <source>
        <dbReference type="Pfam" id="PF20774"/>
    </source>
</evidence>
<reference evidence="3 4" key="1">
    <citation type="submission" date="2021-01" db="EMBL/GenBank/DDBJ databases">
        <title>Whole genome shotgun sequence of Microbispora amethystogenes NBRC 101907.</title>
        <authorList>
            <person name="Komaki H."/>
            <person name="Tamura T."/>
        </authorList>
    </citation>
    <scope>NUCLEOTIDE SEQUENCE [LARGE SCALE GENOMIC DNA]</scope>
    <source>
        <strain evidence="3 4">NBRC 101907</strain>
    </source>
</reference>
<evidence type="ECO:0008006" key="5">
    <source>
        <dbReference type="Google" id="ProtNLM"/>
    </source>
</evidence>
<organism evidence="3 4">
    <name type="scientific">Microbispora amethystogenes</name>
    <dbReference type="NCBI Taxonomy" id="1427754"/>
    <lineage>
        <taxon>Bacteria</taxon>
        <taxon>Bacillati</taxon>
        <taxon>Actinomycetota</taxon>
        <taxon>Actinomycetes</taxon>
        <taxon>Streptosporangiales</taxon>
        <taxon>Streptosporangiaceae</taxon>
        <taxon>Microbispora</taxon>
    </lineage>
</organism>
<proteinExistence type="predicted"/>
<dbReference type="SUPFAM" id="SSF55486">
    <property type="entry name" value="Metalloproteases ('zincins'), catalytic domain"/>
    <property type="match status" value="1"/>
</dbReference>
<protein>
    <recommendedName>
        <fullName evidence="5">Protease</fullName>
    </recommendedName>
</protein>
<dbReference type="PANTHER" id="PTHR41775:SF1">
    <property type="entry name" value="PEPTIDASE M6-LIKE DOMAIN-CONTAINING PROTEIN"/>
    <property type="match status" value="1"/>
</dbReference>
<evidence type="ECO:0000259" key="1">
    <source>
        <dbReference type="Pfam" id="PF05547"/>
    </source>
</evidence>
<dbReference type="EMBL" id="BOOB01000036">
    <property type="protein sequence ID" value="GIH34453.1"/>
    <property type="molecule type" value="Genomic_DNA"/>
</dbReference>
<dbReference type="NCBIfam" id="TIGR03296">
    <property type="entry name" value="M6dom_TIGR03296"/>
    <property type="match status" value="1"/>
</dbReference>
<dbReference type="PANTHER" id="PTHR41775">
    <property type="entry name" value="SECRETED PROTEIN-RELATED"/>
    <property type="match status" value="1"/>
</dbReference>
<dbReference type="Pfam" id="PF20774">
    <property type="entry name" value="InhA-like_VEG"/>
    <property type="match status" value="1"/>
</dbReference>
<evidence type="ECO:0000313" key="3">
    <source>
        <dbReference type="EMBL" id="GIH34453.1"/>
    </source>
</evidence>
<feature type="domain" description="Peptidase M6-like" evidence="1">
    <location>
        <begin position="134"/>
        <end position="459"/>
    </location>
</feature>
<gene>
    <name evidence="3" type="ORF">Mam01_46170</name>
</gene>
<name>A0ABQ4FI31_9ACTN</name>